<gene>
    <name evidence="13" type="ORF">NBRC110019_05600</name>
</gene>
<dbReference type="Pfam" id="PF00593">
    <property type="entry name" value="TonB_dep_Rec_b-barrel"/>
    <property type="match status" value="1"/>
</dbReference>
<dbReference type="PROSITE" id="PS52016">
    <property type="entry name" value="TONB_DEPENDENT_REC_3"/>
    <property type="match status" value="1"/>
</dbReference>
<evidence type="ECO:0000256" key="8">
    <source>
        <dbReference type="PROSITE-ProRule" id="PRU01360"/>
    </source>
</evidence>
<evidence type="ECO:0000256" key="3">
    <source>
        <dbReference type="ARBA" id="ARBA00022452"/>
    </source>
</evidence>
<dbReference type="InterPro" id="IPR000531">
    <property type="entry name" value="Beta-barrel_TonB"/>
</dbReference>
<feature type="domain" description="TonB-dependent receptor plug" evidence="12">
    <location>
        <begin position="63"/>
        <end position="149"/>
    </location>
</feature>
<proteinExistence type="inferred from homology"/>
<dbReference type="EMBL" id="BRVP01000003">
    <property type="protein sequence ID" value="GLB51521.1"/>
    <property type="molecule type" value="Genomic_DNA"/>
</dbReference>
<dbReference type="Pfam" id="PF07715">
    <property type="entry name" value="Plug"/>
    <property type="match status" value="1"/>
</dbReference>
<evidence type="ECO:0000256" key="10">
    <source>
        <dbReference type="SAM" id="SignalP"/>
    </source>
</evidence>
<dbReference type="PANTHER" id="PTHR30069">
    <property type="entry name" value="TONB-DEPENDENT OUTER MEMBRANE RECEPTOR"/>
    <property type="match status" value="1"/>
</dbReference>
<dbReference type="InterPro" id="IPR012910">
    <property type="entry name" value="Plug_dom"/>
</dbReference>
<dbReference type="AlphaFoldDB" id="A0A9W6B349"/>
<evidence type="ECO:0000256" key="7">
    <source>
        <dbReference type="ARBA" id="ARBA00023237"/>
    </source>
</evidence>
<evidence type="ECO:0000256" key="1">
    <source>
        <dbReference type="ARBA" id="ARBA00004571"/>
    </source>
</evidence>
<evidence type="ECO:0000256" key="5">
    <source>
        <dbReference type="ARBA" id="ARBA00023077"/>
    </source>
</evidence>
<sequence>MKSIYLLVAYLLLLPVAYAQKTEEKTITKDSIIHIEEVIVTGNPTTDPVLHTVSNNYSEQIVQPKNVADMFSNLNGFSIIKRGNYAVDPSFRASQYEQLNVQYDGGVKVMNACPNRMDPITSHVAPETIERIEIIKGPYSVRYGASFGGIVNLVTHDPTSLEKGFHGSVASGYETNGNAYVGMTQLKYITNKFDVSSHFGYRNYDNYEDGDDVEIPSAFKSTNYGFKLGYNMAHNQRMVAGWKQAFGRDVLHAGLPMDTDYDNSSVATLDYKWQPNTDKVEYIQVKSYYSYVDHLMTNHKRSTFAMMNAEALVDATTTGGKIEVLWKPITHLKMYSGADYLHIDRDGTKTRVIKMQNGTILDTPITKVNSIWQDSYINDMGIFTEAKWNVATKSLLTLGIRYDHVTSDINNPEDGFTALYSPAYRTEHNVSGTTSLKQILTPNWYLEFAYGHGVRSANMIERYIYQFNVGQDSYTYTGNPNLKAETNDQFEVGVNGVKSFNGFFDKLHLESSVYYSILNNYISAIIDADYGTNAKVFTNINNAYKTGAEVAAELTFANHYFFKTEAAYIYAKNKDFDESLPLVPPFQLRLSTGIEKEKYWLNVRYNITATQHELAYSFGEITTANYETLDIKMGYKPIPKLTLGVAVLNLLDETYHNHLNFAFKSQTGVTNGTPITEPGRNFTAFVQYKF</sequence>
<protein>
    <submittedName>
        <fullName evidence="13">Ligand-gated channel</fullName>
    </submittedName>
</protein>
<dbReference type="InterPro" id="IPR039426">
    <property type="entry name" value="TonB-dep_rcpt-like"/>
</dbReference>
<comment type="subcellular location">
    <subcellularLocation>
        <location evidence="1 8">Cell outer membrane</location>
        <topology evidence="1 8">Multi-pass membrane protein</topology>
    </subcellularLocation>
</comment>
<feature type="signal peptide" evidence="10">
    <location>
        <begin position="1"/>
        <end position="19"/>
    </location>
</feature>
<dbReference type="InterPro" id="IPR037066">
    <property type="entry name" value="Plug_dom_sf"/>
</dbReference>
<keyword evidence="4 8" id="KW-0812">Transmembrane</keyword>
<comment type="caution">
    <text evidence="13">The sequence shown here is derived from an EMBL/GenBank/DDBJ whole genome shotgun (WGS) entry which is preliminary data.</text>
</comment>
<organism evidence="13 14">
    <name type="scientific">Neptunitalea chrysea</name>
    <dbReference type="NCBI Taxonomy" id="1647581"/>
    <lineage>
        <taxon>Bacteria</taxon>
        <taxon>Pseudomonadati</taxon>
        <taxon>Bacteroidota</taxon>
        <taxon>Flavobacteriia</taxon>
        <taxon>Flavobacteriales</taxon>
        <taxon>Flavobacteriaceae</taxon>
        <taxon>Neptunitalea</taxon>
    </lineage>
</organism>
<keyword evidence="14" id="KW-1185">Reference proteome</keyword>
<dbReference type="PANTHER" id="PTHR30069:SF49">
    <property type="entry name" value="OUTER MEMBRANE PROTEIN C"/>
    <property type="match status" value="1"/>
</dbReference>
<evidence type="ECO:0000256" key="9">
    <source>
        <dbReference type="RuleBase" id="RU003357"/>
    </source>
</evidence>
<dbReference type="Proteomes" id="UP001143545">
    <property type="component" value="Unassembled WGS sequence"/>
</dbReference>
<dbReference type="GO" id="GO:0044718">
    <property type="term" value="P:siderophore transmembrane transport"/>
    <property type="evidence" value="ECO:0007669"/>
    <property type="project" value="TreeGrafter"/>
</dbReference>
<keyword evidence="7 8" id="KW-0998">Cell outer membrane</keyword>
<feature type="chain" id="PRO_5040827591" evidence="10">
    <location>
        <begin position="20"/>
        <end position="690"/>
    </location>
</feature>
<keyword evidence="6 8" id="KW-0472">Membrane</keyword>
<dbReference type="Gene3D" id="2.40.170.20">
    <property type="entry name" value="TonB-dependent receptor, beta-barrel domain"/>
    <property type="match status" value="1"/>
</dbReference>
<keyword evidence="5 9" id="KW-0798">TonB box</keyword>
<evidence type="ECO:0000259" key="11">
    <source>
        <dbReference type="Pfam" id="PF00593"/>
    </source>
</evidence>
<evidence type="ECO:0000313" key="13">
    <source>
        <dbReference type="EMBL" id="GLB51521.1"/>
    </source>
</evidence>
<reference evidence="13" key="1">
    <citation type="submission" date="2022-07" db="EMBL/GenBank/DDBJ databases">
        <title>Taxonomy of Novel Oxalotrophic and Methylotrophic Bacteria.</title>
        <authorList>
            <person name="Sahin N."/>
            <person name="Tani A."/>
        </authorList>
    </citation>
    <scope>NUCLEOTIDE SEQUENCE</scope>
    <source>
        <strain evidence="13">AM327</strain>
    </source>
</reference>
<dbReference type="RefSeq" id="WP_281752134.1">
    <property type="nucleotide sequence ID" value="NZ_BRVP01000003.1"/>
</dbReference>
<comment type="similarity">
    <text evidence="8 9">Belongs to the TonB-dependent receptor family.</text>
</comment>
<evidence type="ECO:0000256" key="6">
    <source>
        <dbReference type="ARBA" id="ARBA00023136"/>
    </source>
</evidence>
<feature type="domain" description="TonB-dependent receptor-like beta-barrel" evidence="11">
    <location>
        <begin position="202"/>
        <end position="650"/>
    </location>
</feature>
<keyword evidence="10" id="KW-0732">Signal</keyword>
<evidence type="ECO:0000256" key="4">
    <source>
        <dbReference type="ARBA" id="ARBA00022692"/>
    </source>
</evidence>
<dbReference type="GO" id="GO:0009279">
    <property type="term" value="C:cell outer membrane"/>
    <property type="evidence" value="ECO:0007669"/>
    <property type="project" value="UniProtKB-SubCell"/>
</dbReference>
<dbReference type="InterPro" id="IPR036942">
    <property type="entry name" value="Beta-barrel_TonB_sf"/>
</dbReference>
<evidence type="ECO:0000256" key="2">
    <source>
        <dbReference type="ARBA" id="ARBA00022448"/>
    </source>
</evidence>
<dbReference type="SUPFAM" id="SSF56935">
    <property type="entry name" value="Porins"/>
    <property type="match status" value="1"/>
</dbReference>
<evidence type="ECO:0000259" key="12">
    <source>
        <dbReference type="Pfam" id="PF07715"/>
    </source>
</evidence>
<accession>A0A9W6B349</accession>
<dbReference type="Gene3D" id="2.170.130.10">
    <property type="entry name" value="TonB-dependent receptor, plug domain"/>
    <property type="match status" value="1"/>
</dbReference>
<keyword evidence="3 8" id="KW-1134">Transmembrane beta strand</keyword>
<evidence type="ECO:0000313" key="14">
    <source>
        <dbReference type="Proteomes" id="UP001143545"/>
    </source>
</evidence>
<name>A0A9W6B349_9FLAO</name>
<keyword evidence="2 8" id="KW-0813">Transport</keyword>
<dbReference type="GO" id="GO:0015344">
    <property type="term" value="F:siderophore uptake transmembrane transporter activity"/>
    <property type="evidence" value="ECO:0007669"/>
    <property type="project" value="TreeGrafter"/>
</dbReference>